<protein>
    <submittedName>
        <fullName evidence="2">Glycosyl transferase family 2</fullName>
    </submittedName>
</protein>
<dbReference type="Pfam" id="PF00535">
    <property type="entry name" value="Glycos_transf_2"/>
    <property type="match status" value="1"/>
</dbReference>
<dbReference type="InterPro" id="IPR029044">
    <property type="entry name" value="Nucleotide-diphossugar_trans"/>
</dbReference>
<gene>
    <name evidence="2" type="ORF">US28_C0016G0010</name>
</gene>
<reference evidence="2 3" key="1">
    <citation type="journal article" date="2015" name="Nature">
        <title>rRNA introns, odd ribosomes, and small enigmatic genomes across a large radiation of phyla.</title>
        <authorList>
            <person name="Brown C.T."/>
            <person name="Hug L.A."/>
            <person name="Thomas B.C."/>
            <person name="Sharon I."/>
            <person name="Castelle C.J."/>
            <person name="Singh A."/>
            <person name="Wilkins M.J."/>
            <person name="Williams K.H."/>
            <person name="Banfield J.F."/>
        </authorList>
    </citation>
    <scope>NUCLEOTIDE SEQUENCE [LARGE SCALE GENOMIC DNA]</scope>
</reference>
<name>A0A0G0F885_9BACT</name>
<keyword evidence="2" id="KW-0808">Transferase</keyword>
<feature type="domain" description="Glycosyltransferase 2-like" evidence="1">
    <location>
        <begin position="9"/>
        <end position="141"/>
    </location>
</feature>
<organism evidence="2 3">
    <name type="scientific">Candidatus Daviesbacteria bacterium GW2011_GWA1_36_8</name>
    <dbReference type="NCBI Taxonomy" id="1618417"/>
    <lineage>
        <taxon>Bacteria</taxon>
        <taxon>Candidatus Daviesiibacteriota</taxon>
    </lineage>
</organism>
<evidence type="ECO:0000259" key="1">
    <source>
        <dbReference type="Pfam" id="PF00535"/>
    </source>
</evidence>
<comment type="caution">
    <text evidence="2">The sequence shown here is derived from an EMBL/GenBank/DDBJ whole genome shotgun (WGS) entry which is preliminary data.</text>
</comment>
<evidence type="ECO:0000313" key="3">
    <source>
        <dbReference type="Proteomes" id="UP000034448"/>
    </source>
</evidence>
<dbReference type="PANTHER" id="PTHR43630:SF2">
    <property type="entry name" value="GLYCOSYLTRANSFERASE"/>
    <property type="match status" value="1"/>
</dbReference>
<dbReference type="GO" id="GO:0016740">
    <property type="term" value="F:transferase activity"/>
    <property type="evidence" value="ECO:0007669"/>
    <property type="project" value="UniProtKB-KW"/>
</dbReference>
<dbReference type="EMBL" id="LBSJ01000016">
    <property type="protein sequence ID" value="KKQ15448.1"/>
    <property type="molecule type" value="Genomic_DNA"/>
</dbReference>
<proteinExistence type="predicted"/>
<accession>A0A0G0F885</accession>
<dbReference type="Gene3D" id="3.90.550.10">
    <property type="entry name" value="Spore Coat Polysaccharide Biosynthesis Protein SpsA, Chain A"/>
    <property type="match status" value="1"/>
</dbReference>
<evidence type="ECO:0000313" key="2">
    <source>
        <dbReference type="EMBL" id="KKQ15448.1"/>
    </source>
</evidence>
<dbReference type="PANTHER" id="PTHR43630">
    <property type="entry name" value="POLY-BETA-1,6-N-ACETYL-D-GLUCOSAMINE SYNTHASE"/>
    <property type="match status" value="1"/>
</dbReference>
<dbReference type="SUPFAM" id="SSF53448">
    <property type="entry name" value="Nucleotide-diphospho-sugar transferases"/>
    <property type="match status" value="1"/>
</dbReference>
<dbReference type="Proteomes" id="UP000034448">
    <property type="component" value="Unassembled WGS sequence"/>
</dbReference>
<dbReference type="InterPro" id="IPR001173">
    <property type="entry name" value="Glyco_trans_2-like"/>
</dbReference>
<dbReference type="AlphaFoldDB" id="A0A0G0F885"/>
<sequence>MRSIWGHMLVKNEDKFIYFAILSVIDYIEKLLIYDTGSTDKTVKVIKLFKEKYPNKITFEQYSNVDAKKMTELRQKMLDKTKSDWFLLIDGDEVWWESSIMEVVKQINSKGEDLYALVNPVINLVGDIYHYQEEEAGNYNILGKKGHFNVRVINRKIKGLYLKDEYPLEGYYDGKNRLIQSVDEKLLFIDEPILHFSHLSRSSVSYSSKETLHRQKYKYELGKKFKEGFKYPEVFYREKPDFIGSPWNSSSAFYKFRAGIETPLRKLKRKFAK</sequence>